<keyword evidence="7" id="KW-1133">Transmembrane helix</keyword>
<organism evidence="9 10">
    <name type="scientific">Zingiber officinale</name>
    <name type="common">Ginger</name>
    <name type="synonym">Amomum zingiber</name>
    <dbReference type="NCBI Taxonomy" id="94328"/>
    <lineage>
        <taxon>Eukaryota</taxon>
        <taxon>Viridiplantae</taxon>
        <taxon>Streptophyta</taxon>
        <taxon>Embryophyta</taxon>
        <taxon>Tracheophyta</taxon>
        <taxon>Spermatophyta</taxon>
        <taxon>Magnoliopsida</taxon>
        <taxon>Liliopsida</taxon>
        <taxon>Zingiberales</taxon>
        <taxon>Zingiberaceae</taxon>
        <taxon>Zingiber</taxon>
    </lineage>
</organism>
<dbReference type="Pfam" id="PF06955">
    <property type="entry name" value="XET_C"/>
    <property type="match status" value="1"/>
</dbReference>
<dbReference type="EC" id="2.4.1.207" evidence="1"/>
<dbReference type="Pfam" id="PF00722">
    <property type="entry name" value="Glyco_hydro_16"/>
    <property type="match status" value="2"/>
</dbReference>
<evidence type="ECO:0000256" key="4">
    <source>
        <dbReference type="ARBA" id="ARBA00023295"/>
    </source>
</evidence>
<dbReference type="InterPro" id="IPR013320">
    <property type="entry name" value="ConA-like_dom_sf"/>
</dbReference>
<evidence type="ECO:0000313" key="9">
    <source>
        <dbReference type="EMBL" id="KAG6469981.1"/>
    </source>
</evidence>
<feature type="domain" description="GH16" evidence="8">
    <location>
        <begin position="25"/>
        <end position="324"/>
    </location>
</feature>
<proteinExistence type="predicted"/>
<gene>
    <name evidence="9" type="ORF">ZIOFF_070920</name>
</gene>
<evidence type="ECO:0000256" key="5">
    <source>
        <dbReference type="ARBA" id="ARBA00034022"/>
    </source>
</evidence>
<sequence length="440" mass="49793">MLLLPVLTTNSPVAPASAHFILPRRKWPWQPPRGEAYGAGGQNSQINSKKSDAHSLLASFLQSSEGKKKLLEMDRRKLVLFLSLCLLVSVAVAFNVSTLTFDEGFTPLFGDERLVRSADGRRVRLHLDQYSGSGFISSSMYQYGLFSALMKLPADYTAGVVIAFYSFESPYKIVVSSPELRSSEIAKERWIQFDLKTSNGDVFERTHDELDFEFLGNVQGKEWRVQTNVYGNGSTSRGREERYFLPFDPTAGFHRYSIVWTDRNIIFYVDDVPIREVRRSEAMGGDYPSKPMSLYATIWDASSWATAGGTYKVDYAYAPFVAEYDGLALLGCRADPLREAPFDDDSCDDDDHATLAATGLGDMTADRLRSMLAFRERYMTYSFCYDALRYPTPFPDCRVVESERARFRETGHARPRPAPVQAQRRRVRRRRGGARAAAQY</sequence>
<evidence type="ECO:0000256" key="2">
    <source>
        <dbReference type="ARBA" id="ARBA00022679"/>
    </source>
</evidence>
<dbReference type="AlphaFoldDB" id="A0A8J5ETD2"/>
<comment type="caution">
    <text evidence="9">The sequence shown here is derived from an EMBL/GenBank/DDBJ whole genome shotgun (WGS) entry which is preliminary data.</text>
</comment>
<dbReference type="GO" id="GO:0004553">
    <property type="term" value="F:hydrolase activity, hydrolyzing O-glycosyl compounds"/>
    <property type="evidence" value="ECO:0007669"/>
    <property type="project" value="InterPro"/>
</dbReference>
<keyword evidence="2" id="KW-0808">Transferase</keyword>
<evidence type="ECO:0000313" key="10">
    <source>
        <dbReference type="Proteomes" id="UP000734854"/>
    </source>
</evidence>
<dbReference type="EMBL" id="JACMSC010000021">
    <property type="protein sequence ID" value="KAG6469981.1"/>
    <property type="molecule type" value="Genomic_DNA"/>
</dbReference>
<accession>A0A8J5ETD2</accession>
<protein>
    <recommendedName>
        <fullName evidence="1">xyloglucan:xyloglucosyl transferase</fullName>
        <ecNumber evidence="1">2.4.1.207</ecNumber>
    </recommendedName>
</protein>
<dbReference type="GO" id="GO:0044042">
    <property type="term" value="P:glucan metabolic process"/>
    <property type="evidence" value="ECO:0007669"/>
    <property type="project" value="InterPro"/>
</dbReference>
<comment type="catalytic activity">
    <reaction evidence="5">
        <text>breaks a beta-(1-&gt;4) bond in the backbone of a xyloglucan and transfers the xyloglucanyl segment on to O-4 of the non-reducing terminal glucose residue of an acceptor, which can be a xyloglucan or an oligosaccharide of xyloglucan.</text>
        <dbReference type="EC" id="2.4.1.207"/>
    </reaction>
</comment>
<feature type="region of interest" description="Disordered" evidence="6">
    <location>
        <begin position="408"/>
        <end position="440"/>
    </location>
</feature>
<reference evidence="9 10" key="1">
    <citation type="submission" date="2020-08" db="EMBL/GenBank/DDBJ databases">
        <title>Plant Genome Project.</title>
        <authorList>
            <person name="Zhang R.-G."/>
        </authorList>
    </citation>
    <scope>NUCLEOTIDE SEQUENCE [LARGE SCALE GENOMIC DNA]</scope>
    <source>
        <tissue evidence="9">Rhizome</tissue>
    </source>
</reference>
<evidence type="ECO:0000256" key="7">
    <source>
        <dbReference type="SAM" id="Phobius"/>
    </source>
</evidence>
<keyword evidence="7" id="KW-0472">Membrane</keyword>
<dbReference type="GO" id="GO:0048046">
    <property type="term" value="C:apoplast"/>
    <property type="evidence" value="ECO:0007669"/>
    <property type="project" value="InterPro"/>
</dbReference>
<keyword evidence="4" id="KW-0326">Glycosidase</keyword>
<dbReference type="InterPro" id="IPR010713">
    <property type="entry name" value="XET_C"/>
</dbReference>
<keyword evidence="10" id="KW-1185">Reference proteome</keyword>
<dbReference type="SUPFAM" id="SSF49899">
    <property type="entry name" value="Concanavalin A-like lectins/glucanases"/>
    <property type="match status" value="1"/>
</dbReference>
<dbReference type="GO" id="GO:0016762">
    <property type="term" value="F:xyloglucan:xyloglucosyl transferase activity"/>
    <property type="evidence" value="ECO:0007669"/>
    <property type="project" value="UniProtKB-EC"/>
</dbReference>
<feature type="compositionally biased region" description="Basic residues" evidence="6">
    <location>
        <begin position="423"/>
        <end position="433"/>
    </location>
</feature>
<name>A0A8J5ETD2_ZINOF</name>
<evidence type="ECO:0000256" key="6">
    <source>
        <dbReference type="SAM" id="MobiDB-lite"/>
    </source>
</evidence>
<keyword evidence="3" id="KW-0378">Hydrolase</keyword>
<feature type="transmembrane region" description="Helical" evidence="7">
    <location>
        <begin position="78"/>
        <end position="96"/>
    </location>
</feature>
<dbReference type="Proteomes" id="UP000734854">
    <property type="component" value="Unassembled WGS sequence"/>
</dbReference>
<evidence type="ECO:0000259" key="8">
    <source>
        <dbReference type="PROSITE" id="PS51762"/>
    </source>
</evidence>
<evidence type="ECO:0000256" key="3">
    <source>
        <dbReference type="ARBA" id="ARBA00022801"/>
    </source>
</evidence>
<dbReference type="Gene3D" id="2.60.120.200">
    <property type="match status" value="1"/>
</dbReference>
<dbReference type="PANTHER" id="PTHR31062">
    <property type="entry name" value="XYLOGLUCAN ENDOTRANSGLUCOSYLASE/HYDROLASE PROTEIN 8-RELATED"/>
    <property type="match status" value="1"/>
</dbReference>
<dbReference type="InterPro" id="IPR044791">
    <property type="entry name" value="Beta-glucanase/XTH"/>
</dbReference>
<keyword evidence="7" id="KW-0812">Transmembrane</keyword>
<evidence type="ECO:0000256" key="1">
    <source>
        <dbReference type="ARBA" id="ARBA00012152"/>
    </source>
</evidence>
<dbReference type="InterPro" id="IPR000757">
    <property type="entry name" value="Beta-glucanase-like"/>
</dbReference>
<dbReference type="PROSITE" id="PS51762">
    <property type="entry name" value="GH16_2"/>
    <property type="match status" value="1"/>
</dbReference>